<dbReference type="GO" id="GO:0006351">
    <property type="term" value="P:DNA-templated transcription"/>
    <property type="evidence" value="ECO:0007669"/>
    <property type="project" value="InterPro"/>
</dbReference>
<comment type="subcellular location">
    <subcellularLocation>
        <location evidence="1">Nucleus</location>
    </subcellularLocation>
</comment>
<dbReference type="AlphaFoldDB" id="A0A6H5J6J7"/>
<protein>
    <recommendedName>
        <fullName evidence="7">DNA-directed RNA polymerases I, II, and III subunit RPABC3</fullName>
    </recommendedName>
</protein>
<evidence type="ECO:0000256" key="2">
    <source>
        <dbReference type="ARBA" id="ARBA00008912"/>
    </source>
</evidence>
<evidence type="ECO:0000256" key="4">
    <source>
        <dbReference type="ARBA" id="ARBA00044496"/>
    </source>
</evidence>
<dbReference type="Proteomes" id="UP000479190">
    <property type="component" value="Unassembled WGS sequence"/>
</dbReference>
<dbReference type="PANTHER" id="PTHR10917">
    <property type="entry name" value="DNA-DIRECTED RNA POLYMERASES I, II, AND III SUBUNIT RPABC3"/>
    <property type="match status" value="1"/>
</dbReference>
<dbReference type="PANTHER" id="PTHR10917:SF0">
    <property type="entry name" value="DNA-DIRECTED RNA POLYMERASES I, II, AND III SUBUNIT RPABC3"/>
    <property type="match status" value="1"/>
</dbReference>
<reference evidence="5 6" key="1">
    <citation type="submission" date="2020-02" db="EMBL/GenBank/DDBJ databases">
        <authorList>
            <person name="Ferguson B K."/>
        </authorList>
    </citation>
    <scope>NUCLEOTIDE SEQUENCE [LARGE SCALE GENOMIC DNA]</scope>
</reference>
<evidence type="ECO:0000256" key="3">
    <source>
        <dbReference type="ARBA" id="ARBA00023242"/>
    </source>
</evidence>
<comment type="function">
    <text evidence="4">DNA-dependent RNA polymerase catalyzes the transcription of DNA into RNA using the four ribonucleoside triphosphates as substrates. Common component of RNA polymerases I, II and III which synthesize ribosomal RNA precursors, mRNA precursors and many functional non-coding RNAs, and small RNAs, such as 5S rRNA and tRNAs, respectively.</text>
</comment>
<dbReference type="GO" id="GO:0005665">
    <property type="term" value="C:RNA polymerase II, core complex"/>
    <property type="evidence" value="ECO:0007669"/>
    <property type="project" value="TreeGrafter"/>
</dbReference>
<accession>A0A6H5J6J7</accession>
<evidence type="ECO:0000256" key="1">
    <source>
        <dbReference type="ARBA" id="ARBA00004123"/>
    </source>
</evidence>
<evidence type="ECO:0000313" key="6">
    <source>
        <dbReference type="Proteomes" id="UP000479190"/>
    </source>
</evidence>
<sequence>MAGVLFEDIFNVKDIDPEGKKFDRVLRLHCESESFKMDLILDINSWLYPMELGDKFRLVLATTLREDGYPDGGDWNPADVDTSSRASSFEYVMSGKVYRIEGDEANNEPSSRLSERRKRERTMSKLRRYVGKGGADGQLRWQLLLLQAPSRCYRGSAQARKIVSSNGSTTESELNVSARNAQQFCQACCREEDGTRERERDGTWRTGSHSVFTRQVKKRRPVTYKMDGLLYILKFVRQDGTISRVYV</sequence>
<dbReference type="GO" id="GO:0005666">
    <property type="term" value="C:RNA polymerase III complex"/>
    <property type="evidence" value="ECO:0007669"/>
    <property type="project" value="TreeGrafter"/>
</dbReference>
<evidence type="ECO:0000313" key="5">
    <source>
        <dbReference type="EMBL" id="CAB0044160.1"/>
    </source>
</evidence>
<dbReference type="GO" id="GO:0005736">
    <property type="term" value="C:RNA polymerase I complex"/>
    <property type="evidence" value="ECO:0007669"/>
    <property type="project" value="TreeGrafter"/>
</dbReference>
<dbReference type="InterPro" id="IPR005570">
    <property type="entry name" value="RPABC3"/>
</dbReference>
<dbReference type="SMART" id="SM00658">
    <property type="entry name" value="RPOL8c"/>
    <property type="match status" value="1"/>
</dbReference>
<comment type="similarity">
    <text evidence="2">Belongs to the eukaryotic RPB8 RNA polymerase subunit family.</text>
</comment>
<dbReference type="Gene3D" id="2.40.50.140">
    <property type="entry name" value="Nucleic acid-binding proteins"/>
    <property type="match status" value="1"/>
</dbReference>
<evidence type="ECO:0008006" key="7">
    <source>
        <dbReference type="Google" id="ProtNLM"/>
    </source>
</evidence>
<dbReference type="GO" id="GO:0003899">
    <property type="term" value="F:DNA-directed RNA polymerase activity"/>
    <property type="evidence" value="ECO:0007669"/>
    <property type="project" value="InterPro"/>
</dbReference>
<dbReference type="OrthoDB" id="10249565at2759"/>
<gene>
    <name evidence="5" type="ORF">TBRA_LOCUS15748</name>
</gene>
<keyword evidence="6" id="KW-1185">Reference proteome</keyword>
<proteinExistence type="inferred from homology"/>
<name>A0A6H5J6J7_9HYME</name>
<dbReference type="SUPFAM" id="SSF50249">
    <property type="entry name" value="Nucleic acid-binding proteins"/>
    <property type="match status" value="1"/>
</dbReference>
<dbReference type="EMBL" id="CADCXV010001405">
    <property type="protein sequence ID" value="CAB0044160.1"/>
    <property type="molecule type" value="Genomic_DNA"/>
</dbReference>
<dbReference type="Pfam" id="PF03870">
    <property type="entry name" value="RNA_pol_Rpb8"/>
    <property type="match status" value="1"/>
</dbReference>
<keyword evidence="3" id="KW-0539">Nucleus</keyword>
<organism evidence="5 6">
    <name type="scientific">Trichogramma brassicae</name>
    <dbReference type="NCBI Taxonomy" id="86971"/>
    <lineage>
        <taxon>Eukaryota</taxon>
        <taxon>Metazoa</taxon>
        <taxon>Ecdysozoa</taxon>
        <taxon>Arthropoda</taxon>
        <taxon>Hexapoda</taxon>
        <taxon>Insecta</taxon>
        <taxon>Pterygota</taxon>
        <taxon>Neoptera</taxon>
        <taxon>Endopterygota</taxon>
        <taxon>Hymenoptera</taxon>
        <taxon>Apocrita</taxon>
        <taxon>Proctotrupomorpha</taxon>
        <taxon>Chalcidoidea</taxon>
        <taxon>Trichogrammatidae</taxon>
        <taxon>Trichogramma</taxon>
    </lineage>
</organism>
<dbReference type="InterPro" id="IPR012340">
    <property type="entry name" value="NA-bd_OB-fold"/>
</dbReference>